<dbReference type="Proteomes" id="UP000663873">
    <property type="component" value="Unassembled WGS sequence"/>
</dbReference>
<dbReference type="AlphaFoldDB" id="A0A821XRR4"/>
<evidence type="ECO:0000313" key="1">
    <source>
        <dbReference type="EMBL" id="CAF4949010.1"/>
    </source>
</evidence>
<name>A0A821XRR4_9BILA</name>
<evidence type="ECO:0000313" key="2">
    <source>
        <dbReference type="Proteomes" id="UP000663873"/>
    </source>
</evidence>
<accession>A0A821XRR4</accession>
<protein>
    <submittedName>
        <fullName evidence="1">Uncharacterized protein</fullName>
    </submittedName>
</protein>
<comment type="caution">
    <text evidence="1">The sequence shown here is derived from an EMBL/GenBank/DDBJ whole genome shotgun (WGS) entry which is preliminary data.</text>
</comment>
<dbReference type="Gene3D" id="3.40.50.10490">
    <property type="entry name" value="Glucose-6-phosphate isomerase like protein, domain 1"/>
    <property type="match status" value="1"/>
</dbReference>
<dbReference type="GO" id="GO:1901135">
    <property type="term" value="P:carbohydrate derivative metabolic process"/>
    <property type="evidence" value="ECO:0007669"/>
    <property type="project" value="InterPro"/>
</dbReference>
<dbReference type="EMBL" id="CAJOBP010091462">
    <property type="protein sequence ID" value="CAF4949010.1"/>
    <property type="molecule type" value="Genomic_DNA"/>
</dbReference>
<feature type="non-terminal residue" evidence="1">
    <location>
        <position position="49"/>
    </location>
</feature>
<reference evidence="1" key="1">
    <citation type="submission" date="2021-02" db="EMBL/GenBank/DDBJ databases">
        <authorList>
            <person name="Nowell W R."/>
        </authorList>
    </citation>
    <scope>NUCLEOTIDE SEQUENCE</scope>
</reference>
<keyword evidence="2" id="KW-1185">Reference proteome</keyword>
<sequence>MSDLTEKTAWKTLKTLYDTIGTHLHLRQLFFDDFKRFEHYSLEIETPDG</sequence>
<gene>
    <name evidence="1" type="ORF">UJA718_LOCUS47663</name>
</gene>
<dbReference type="SUPFAM" id="SSF53697">
    <property type="entry name" value="SIS domain"/>
    <property type="match status" value="1"/>
</dbReference>
<dbReference type="GO" id="GO:0097367">
    <property type="term" value="F:carbohydrate derivative binding"/>
    <property type="evidence" value="ECO:0007669"/>
    <property type="project" value="InterPro"/>
</dbReference>
<organism evidence="1 2">
    <name type="scientific">Rotaria socialis</name>
    <dbReference type="NCBI Taxonomy" id="392032"/>
    <lineage>
        <taxon>Eukaryota</taxon>
        <taxon>Metazoa</taxon>
        <taxon>Spiralia</taxon>
        <taxon>Gnathifera</taxon>
        <taxon>Rotifera</taxon>
        <taxon>Eurotatoria</taxon>
        <taxon>Bdelloidea</taxon>
        <taxon>Philodinida</taxon>
        <taxon>Philodinidae</taxon>
        <taxon>Rotaria</taxon>
    </lineage>
</organism>
<proteinExistence type="predicted"/>
<dbReference type="InterPro" id="IPR046348">
    <property type="entry name" value="SIS_dom_sf"/>
</dbReference>